<accession>A0ABP0MXD1</accession>
<dbReference type="EMBL" id="CAXAMN010020002">
    <property type="protein sequence ID" value="CAK9055492.1"/>
    <property type="molecule type" value="Genomic_DNA"/>
</dbReference>
<keyword evidence="3" id="KW-1185">Reference proteome</keyword>
<evidence type="ECO:0000256" key="1">
    <source>
        <dbReference type="SAM" id="MobiDB-lite"/>
    </source>
</evidence>
<sequence length="300" mass="33210">MALSHSLCALPRRPRCFVRTKSTQQSILSAAARGDAEGIYLALKHHELSPISVATAAHRLAKLRPLRASNTLRQRGLRELQAPILAAHTDFGAQATANTVWTLAVLRSTDEIVWESLSHRASQQVQQFSGRHLSNLAWSVAILSRSDAPLLMMLSCEVMQKVKEMSPQSLANILWSFAFLAIWDSEMLRPSLDAVHTSAPAFNSRDLSNTLWALSLYRGSETDGFDWKRLLVSLANVAKVQAEGGLHPNDLTSIAWAFVDATPLQMHWLQRAAASPSKDQNTWATEPTEPQRPASYEPLD</sequence>
<name>A0ABP0MXD1_9DINO</name>
<feature type="region of interest" description="Disordered" evidence="1">
    <location>
        <begin position="275"/>
        <end position="300"/>
    </location>
</feature>
<evidence type="ECO:0000313" key="3">
    <source>
        <dbReference type="Proteomes" id="UP001642484"/>
    </source>
</evidence>
<protein>
    <submittedName>
        <fullName evidence="2">Uncharacterized protein</fullName>
    </submittedName>
</protein>
<evidence type="ECO:0000313" key="2">
    <source>
        <dbReference type="EMBL" id="CAK9055492.1"/>
    </source>
</evidence>
<organism evidence="2 3">
    <name type="scientific">Durusdinium trenchii</name>
    <dbReference type="NCBI Taxonomy" id="1381693"/>
    <lineage>
        <taxon>Eukaryota</taxon>
        <taxon>Sar</taxon>
        <taxon>Alveolata</taxon>
        <taxon>Dinophyceae</taxon>
        <taxon>Suessiales</taxon>
        <taxon>Symbiodiniaceae</taxon>
        <taxon>Durusdinium</taxon>
    </lineage>
</organism>
<dbReference type="PANTHER" id="PTHR21228:SF40">
    <property type="entry name" value="LD45607P"/>
    <property type="match status" value="1"/>
</dbReference>
<proteinExistence type="predicted"/>
<gene>
    <name evidence="2" type="ORF">CCMP2556_LOCUS27596</name>
</gene>
<reference evidence="2 3" key="1">
    <citation type="submission" date="2024-02" db="EMBL/GenBank/DDBJ databases">
        <authorList>
            <person name="Chen Y."/>
            <person name="Shah S."/>
            <person name="Dougan E. K."/>
            <person name="Thang M."/>
            <person name="Chan C."/>
        </authorList>
    </citation>
    <scope>NUCLEOTIDE SEQUENCE [LARGE SCALE GENOMIC DNA]</scope>
</reference>
<dbReference type="PANTHER" id="PTHR21228">
    <property type="entry name" value="FAST LEU-RICH DOMAIN-CONTAINING"/>
    <property type="match status" value="1"/>
</dbReference>
<comment type="caution">
    <text evidence="2">The sequence shown here is derived from an EMBL/GenBank/DDBJ whole genome shotgun (WGS) entry which is preliminary data.</text>
</comment>
<dbReference type="InterPro" id="IPR050870">
    <property type="entry name" value="FAST_kinase"/>
</dbReference>
<dbReference type="Proteomes" id="UP001642484">
    <property type="component" value="Unassembled WGS sequence"/>
</dbReference>